<organism evidence="1 2">
    <name type="scientific">Ktedonobacter robiniae</name>
    <dbReference type="NCBI Taxonomy" id="2778365"/>
    <lineage>
        <taxon>Bacteria</taxon>
        <taxon>Bacillati</taxon>
        <taxon>Chloroflexota</taxon>
        <taxon>Ktedonobacteria</taxon>
        <taxon>Ktedonobacterales</taxon>
        <taxon>Ktedonobacteraceae</taxon>
        <taxon>Ktedonobacter</taxon>
    </lineage>
</organism>
<dbReference type="Proteomes" id="UP000654345">
    <property type="component" value="Unassembled WGS sequence"/>
</dbReference>
<evidence type="ECO:0000313" key="1">
    <source>
        <dbReference type="EMBL" id="GHO56406.1"/>
    </source>
</evidence>
<name>A0ABQ3UUB3_9CHLR</name>
<sequence>MREKWDLFDARHTKPVDQKLLPIETAPVLWKPKHLLHLLKQCNRNHMESMLCLHLLLMLPFSGWRSVVNRFRSRRG</sequence>
<keyword evidence="2" id="KW-1185">Reference proteome</keyword>
<comment type="caution">
    <text evidence="1">The sequence shown here is derived from an EMBL/GenBank/DDBJ whole genome shotgun (WGS) entry which is preliminary data.</text>
</comment>
<protein>
    <submittedName>
        <fullName evidence="1">Uncharacterized protein</fullName>
    </submittedName>
</protein>
<accession>A0ABQ3UUB3</accession>
<gene>
    <name evidence="1" type="ORF">KSB_48810</name>
</gene>
<evidence type="ECO:0000313" key="2">
    <source>
        <dbReference type="Proteomes" id="UP000654345"/>
    </source>
</evidence>
<reference evidence="1 2" key="1">
    <citation type="journal article" date="2021" name="Int. J. Syst. Evol. Microbiol.">
        <title>Reticulibacter mediterranei gen. nov., sp. nov., within the new family Reticulibacteraceae fam. nov., and Ktedonospora formicarum gen. nov., sp. nov., Ktedonobacter robiniae sp. nov., Dictyobacter formicarum sp. nov. and Dictyobacter arantiisoli sp. nov., belonging to the class Ktedonobacteria.</title>
        <authorList>
            <person name="Yabe S."/>
            <person name="Zheng Y."/>
            <person name="Wang C.M."/>
            <person name="Sakai Y."/>
            <person name="Abe K."/>
            <person name="Yokota A."/>
            <person name="Donadio S."/>
            <person name="Cavaletti L."/>
            <person name="Monciardini P."/>
        </authorList>
    </citation>
    <scope>NUCLEOTIDE SEQUENCE [LARGE SCALE GENOMIC DNA]</scope>
    <source>
        <strain evidence="1 2">SOSP1-30</strain>
    </source>
</reference>
<dbReference type="EMBL" id="BNJG01000002">
    <property type="protein sequence ID" value="GHO56406.1"/>
    <property type="molecule type" value="Genomic_DNA"/>
</dbReference>
<proteinExistence type="predicted"/>